<comment type="caution">
    <text evidence="2">The sequence shown here is derived from an EMBL/GenBank/DDBJ whole genome shotgun (WGS) entry which is preliminary data.</text>
</comment>
<accession>A0A923RJ63</accession>
<keyword evidence="1" id="KW-0812">Transmembrane</keyword>
<keyword evidence="3" id="KW-1185">Reference proteome</keyword>
<gene>
    <name evidence="2" type="ORF">H8S33_04860</name>
</gene>
<dbReference type="Proteomes" id="UP000637359">
    <property type="component" value="Unassembled WGS sequence"/>
</dbReference>
<evidence type="ECO:0000313" key="3">
    <source>
        <dbReference type="Proteomes" id="UP000637359"/>
    </source>
</evidence>
<name>A0A923RJ63_9BACI</name>
<feature type="transmembrane region" description="Helical" evidence="1">
    <location>
        <begin position="6"/>
        <end position="25"/>
    </location>
</feature>
<sequence>MGRKRLISSIAIGAAIGGIVALFDWDTRNYAKHKLANVKDKSVDIMRNPALSVHNARVAMEEFSESFAYQTENAVNALEQVENTLVKVTSKPKQIEG</sequence>
<reference evidence="2" key="1">
    <citation type="submission" date="2020-08" db="EMBL/GenBank/DDBJ databases">
        <title>Genome public.</title>
        <authorList>
            <person name="Liu C."/>
            <person name="Sun Q."/>
        </authorList>
    </citation>
    <scope>NUCLEOTIDE SEQUENCE</scope>
    <source>
        <strain evidence="2">BX22</strain>
    </source>
</reference>
<proteinExistence type="predicted"/>
<dbReference type="AlphaFoldDB" id="A0A923RJ63"/>
<evidence type="ECO:0000313" key="2">
    <source>
        <dbReference type="EMBL" id="MBC5636157.1"/>
    </source>
</evidence>
<protein>
    <submittedName>
        <fullName evidence="2">YtxH domain-containing protein</fullName>
    </submittedName>
</protein>
<dbReference type="EMBL" id="JACOOL010000003">
    <property type="protein sequence ID" value="MBC5636157.1"/>
    <property type="molecule type" value="Genomic_DNA"/>
</dbReference>
<organism evidence="2 3">
    <name type="scientific">Ornithinibacillus hominis</name>
    <dbReference type="NCBI Taxonomy" id="2763055"/>
    <lineage>
        <taxon>Bacteria</taxon>
        <taxon>Bacillati</taxon>
        <taxon>Bacillota</taxon>
        <taxon>Bacilli</taxon>
        <taxon>Bacillales</taxon>
        <taxon>Bacillaceae</taxon>
        <taxon>Ornithinibacillus</taxon>
    </lineage>
</organism>
<dbReference type="RefSeq" id="WP_186868876.1">
    <property type="nucleotide sequence ID" value="NZ_JACOOL010000003.1"/>
</dbReference>
<keyword evidence="1" id="KW-1133">Transmembrane helix</keyword>
<evidence type="ECO:0000256" key="1">
    <source>
        <dbReference type="SAM" id="Phobius"/>
    </source>
</evidence>
<keyword evidence="1" id="KW-0472">Membrane</keyword>